<protein>
    <submittedName>
        <fullName evidence="1">Uncharacterized protein</fullName>
    </submittedName>
</protein>
<dbReference type="AlphaFoldDB" id="A0A0C2RUH0"/>
<keyword evidence="2" id="KW-1185">Reference proteome</keyword>
<comment type="caution">
    <text evidence="1">The sequence shown here is derived from an EMBL/GenBank/DDBJ whole genome shotgun (WGS) entry which is preliminary data.</text>
</comment>
<gene>
    <name evidence="1" type="ORF">KP78_29330</name>
</gene>
<evidence type="ECO:0000313" key="2">
    <source>
        <dbReference type="Proteomes" id="UP000031938"/>
    </source>
</evidence>
<dbReference type="STRING" id="889306.KP78_29330"/>
<organism evidence="1 2">
    <name type="scientific">Jeotgalibacillus soli</name>
    <dbReference type="NCBI Taxonomy" id="889306"/>
    <lineage>
        <taxon>Bacteria</taxon>
        <taxon>Bacillati</taxon>
        <taxon>Bacillota</taxon>
        <taxon>Bacilli</taxon>
        <taxon>Bacillales</taxon>
        <taxon>Caryophanaceae</taxon>
        <taxon>Jeotgalibacillus</taxon>
    </lineage>
</organism>
<dbReference type="Proteomes" id="UP000031938">
    <property type="component" value="Unassembled WGS sequence"/>
</dbReference>
<reference evidence="1 2" key="1">
    <citation type="submission" date="2015-01" db="EMBL/GenBank/DDBJ databases">
        <title>Genome sequencing of Jeotgalibacillus soli.</title>
        <authorList>
            <person name="Goh K.M."/>
            <person name="Chan K.-G."/>
            <person name="Yaakop A.S."/>
            <person name="Ee R."/>
            <person name="Gan H.M."/>
            <person name="Chan C.S."/>
        </authorList>
    </citation>
    <scope>NUCLEOTIDE SEQUENCE [LARGE SCALE GENOMIC DNA]</scope>
    <source>
        <strain evidence="1 2">P9</strain>
    </source>
</reference>
<name>A0A0C2RUH0_9BACL</name>
<evidence type="ECO:0000313" key="1">
    <source>
        <dbReference type="EMBL" id="KIL45389.1"/>
    </source>
</evidence>
<dbReference type="EMBL" id="JXRP01000018">
    <property type="protein sequence ID" value="KIL45389.1"/>
    <property type="molecule type" value="Genomic_DNA"/>
</dbReference>
<proteinExistence type="predicted"/>
<sequence length="45" mass="5581">MFFKKIDSNNLFYKVMKEFYKSKKKVVIFSIRLNKSQLILYKNEK</sequence>
<accession>A0A0C2RUH0</accession>